<reference evidence="1" key="4">
    <citation type="submission" date="2019-03" db="UniProtKB">
        <authorList>
            <consortium name="EnsemblPlants"/>
        </authorList>
    </citation>
    <scope>IDENTIFICATION</scope>
</reference>
<protein>
    <submittedName>
        <fullName evidence="1">Uncharacterized protein</fullName>
    </submittedName>
</protein>
<reference evidence="1" key="3">
    <citation type="journal article" date="2017" name="Nature">
        <title>Genome sequence of the progenitor of the wheat D genome Aegilops tauschii.</title>
        <authorList>
            <person name="Luo M.C."/>
            <person name="Gu Y.Q."/>
            <person name="Puiu D."/>
            <person name="Wang H."/>
            <person name="Twardziok S.O."/>
            <person name="Deal K.R."/>
            <person name="Huo N."/>
            <person name="Zhu T."/>
            <person name="Wang L."/>
            <person name="Wang Y."/>
            <person name="McGuire P.E."/>
            <person name="Liu S."/>
            <person name="Long H."/>
            <person name="Ramasamy R.K."/>
            <person name="Rodriguez J.C."/>
            <person name="Van S.L."/>
            <person name="Yuan L."/>
            <person name="Wang Z."/>
            <person name="Xia Z."/>
            <person name="Xiao L."/>
            <person name="Anderson O.D."/>
            <person name="Ouyang S."/>
            <person name="Liang Y."/>
            <person name="Zimin A.V."/>
            <person name="Pertea G."/>
            <person name="Qi P."/>
            <person name="Bennetzen J.L."/>
            <person name="Dai X."/>
            <person name="Dawson M.W."/>
            <person name="Muller H.G."/>
            <person name="Kugler K."/>
            <person name="Rivarola-Duarte L."/>
            <person name="Spannagl M."/>
            <person name="Mayer K.F.X."/>
            <person name="Lu F.H."/>
            <person name="Bevan M.W."/>
            <person name="Leroy P."/>
            <person name="Li P."/>
            <person name="You F.M."/>
            <person name="Sun Q."/>
            <person name="Liu Z."/>
            <person name="Lyons E."/>
            <person name="Wicker T."/>
            <person name="Salzberg S.L."/>
            <person name="Devos K.M."/>
            <person name="Dvorak J."/>
        </authorList>
    </citation>
    <scope>NUCLEOTIDE SEQUENCE [LARGE SCALE GENOMIC DNA]</scope>
    <source>
        <strain evidence="1">cv. AL8/78</strain>
    </source>
</reference>
<evidence type="ECO:0000313" key="1">
    <source>
        <dbReference type="EnsemblPlants" id="AET2Gv20120900.1"/>
    </source>
</evidence>
<proteinExistence type="predicted"/>
<reference evidence="2" key="1">
    <citation type="journal article" date="2014" name="Science">
        <title>Ancient hybridizations among the ancestral genomes of bread wheat.</title>
        <authorList>
            <consortium name="International Wheat Genome Sequencing Consortium,"/>
            <person name="Marcussen T."/>
            <person name="Sandve S.R."/>
            <person name="Heier L."/>
            <person name="Spannagl M."/>
            <person name="Pfeifer M."/>
            <person name="Jakobsen K.S."/>
            <person name="Wulff B.B."/>
            <person name="Steuernagel B."/>
            <person name="Mayer K.F."/>
            <person name="Olsen O.A."/>
        </authorList>
    </citation>
    <scope>NUCLEOTIDE SEQUENCE [LARGE SCALE GENOMIC DNA]</scope>
    <source>
        <strain evidence="2">cv. AL8/78</strain>
    </source>
</reference>
<accession>A0A453AFW5</accession>
<sequence>MAHGVFERVGVQICRRQHAPASAVTASCIDGNPYVEHRDEIVIVVAASLCRRVRNCYLLQSHVGIIIRIQAQPVRKADPNGGEGVYRNGRTVVDVVENDGGIRPEVGSGEITGWKWNN</sequence>
<dbReference type="Gramene" id="AET2Gv20120900.1">
    <property type="protein sequence ID" value="AET2Gv20120900.1"/>
    <property type="gene ID" value="AET2Gv20120900"/>
</dbReference>
<reference evidence="1" key="5">
    <citation type="journal article" date="2021" name="G3 (Bethesda)">
        <title>Aegilops tauschii genome assembly Aet v5.0 features greater sequence contiguity and improved annotation.</title>
        <authorList>
            <person name="Wang L."/>
            <person name="Zhu T."/>
            <person name="Rodriguez J.C."/>
            <person name="Deal K.R."/>
            <person name="Dubcovsky J."/>
            <person name="McGuire P.E."/>
            <person name="Lux T."/>
            <person name="Spannagl M."/>
            <person name="Mayer K.F.X."/>
            <person name="Baldrich P."/>
            <person name="Meyers B.C."/>
            <person name="Huo N."/>
            <person name="Gu Y.Q."/>
            <person name="Zhou H."/>
            <person name="Devos K.M."/>
            <person name="Bennetzen J.L."/>
            <person name="Unver T."/>
            <person name="Budak H."/>
            <person name="Gulick P.J."/>
            <person name="Galiba G."/>
            <person name="Kalapos B."/>
            <person name="Nelson D.R."/>
            <person name="Li P."/>
            <person name="You F.M."/>
            <person name="Luo M.C."/>
            <person name="Dvorak J."/>
        </authorList>
    </citation>
    <scope>NUCLEOTIDE SEQUENCE [LARGE SCALE GENOMIC DNA]</scope>
    <source>
        <strain evidence="1">cv. AL8/78</strain>
    </source>
</reference>
<evidence type="ECO:0000313" key="2">
    <source>
        <dbReference type="Proteomes" id="UP000015105"/>
    </source>
</evidence>
<keyword evidence="2" id="KW-1185">Reference proteome</keyword>
<dbReference type="EnsemblPlants" id="AET2Gv20120900.1">
    <property type="protein sequence ID" value="AET2Gv20120900.1"/>
    <property type="gene ID" value="AET2Gv20120900"/>
</dbReference>
<dbReference type="Proteomes" id="UP000015105">
    <property type="component" value="Chromosome 2D"/>
</dbReference>
<organism evidence="1 2">
    <name type="scientific">Aegilops tauschii subsp. strangulata</name>
    <name type="common">Goatgrass</name>
    <dbReference type="NCBI Taxonomy" id="200361"/>
    <lineage>
        <taxon>Eukaryota</taxon>
        <taxon>Viridiplantae</taxon>
        <taxon>Streptophyta</taxon>
        <taxon>Embryophyta</taxon>
        <taxon>Tracheophyta</taxon>
        <taxon>Spermatophyta</taxon>
        <taxon>Magnoliopsida</taxon>
        <taxon>Liliopsida</taxon>
        <taxon>Poales</taxon>
        <taxon>Poaceae</taxon>
        <taxon>BOP clade</taxon>
        <taxon>Pooideae</taxon>
        <taxon>Triticodae</taxon>
        <taxon>Triticeae</taxon>
        <taxon>Triticinae</taxon>
        <taxon>Aegilops</taxon>
    </lineage>
</organism>
<reference evidence="2" key="2">
    <citation type="journal article" date="2017" name="Nat. Plants">
        <title>The Aegilops tauschii genome reveals multiple impacts of transposons.</title>
        <authorList>
            <person name="Zhao G."/>
            <person name="Zou C."/>
            <person name="Li K."/>
            <person name="Wang K."/>
            <person name="Li T."/>
            <person name="Gao L."/>
            <person name="Zhang X."/>
            <person name="Wang H."/>
            <person name="Yang Z."/>
            <person name="Liu X."/>
            <person name="Jiang W."/>
            <person name="Mao L."/>
            <person name="Kong X."/>
            <person name="Jiao Y."/>
            <person name="Jia J."/>
        </authorList>
    </citation>
    <scope>NUCLEOTIDE SEQUENCE [LARGE SCALE GENOMIC DNA]</scope>
    <source>
        <strain evidence="2">cv. AL8/78</strain>
    </source>
</reference>
<name>A0A453AFW5_AEGTS</name>
<dbReference type="AlphaFoldDB" id="A0A453AFW5"/>